<comment type="caution">
    <text evidence="2">The sequence shown here is derived from an EMBL/GenBank/DDBJ whole genome shotgun (WGS) entry which is preliminary data.</text>
</comment>
<dbReference type="Proteomes" id="UP001066276">
    <property type="component" value="Chromosome 4_1"/>
</dbReference>
<keyword evidence="3" id="KW-1185">Reference proteome</keyword>
<proteinExistence type="predicted"/>
<dbReference type="AlphaFoldDB" id="A0AAV7SXJ8"/>
<accession>A0AAV7SXJ8</accession>
<name>A0AAV7SXJ8_PLEWA</name>
<dbReference type="EMBL" id="JANPWB010000007">
    <property type="protein sequence ID" value="KAJ1168824.1"/>
    <property type="molecule type" value="Genomic_DNA"/>
</dbReference>
<sequence>MFTDCTLESPAIILVVHGEGFHRLKSGGEVLEEEKDPEGVRERSDGLPQDEETEEWAQREKELRYSDREGRERRTRSVDNIGGEVIDGDRQSEITSSGKPESEEEILRRGSLDGNATAQPQSCGPRQVPCWGWGLLQCG</sequence>
<feature type="compositionally biased region" description="Basic and acidic residues" evidence="1">
    <location>
        <begin position="56"/>
        <end position="77"/>
    </location>
</feature>
<feature type="compositionally biased region" description="Polar residues" evidence="1">
    <location>
        <begin position="114"/>
        <end position="124"/>
    </location>
</feature>
<feature type="region of interest" description="Disordered" evidence="1">
    <location>
        <begin position="27"/>
        <end position="124"/>
    </location>
</feature>
<protein>
    <submittedName>
        <fullName evidence="2">Uncharacterized protein</fullName>
    </submittedName>
</protein>
<evidence type="ECO:0000256" key="1">
    <source>
        <dbReference type="SAM" id="MobiDB-lite"/>
    </source>
</evidence>
<reference evidence="2" key="1">
    <citation type="journal article" date="2022" name="bioRxiv">
        <title>Sequencing and chromosome-scale assembly of the giantPleurodeles waltlgenome.</title>
        <authorList>
            <person name="Brown T."/>
            <person name="Elewa A."/>
            <person name="Iarovenko S."/>
            <person name="Subramanian E."/>
            <person name="Araus A.J."/>
            <person name="Petzold A."/>
            <person name="Susuki M."/>
            <person name="Suzuki K.-i.T."/>
            <person name="Hayashi T."/>
            <person name="Toyoda A."/>
            <person name="Oliveira C."/>
            <person name="Osipova E."/>
            <person name="Leigh N.D."/>
            <person name="Simon A."/>
            <person name="Yun M.H."/>
        </authorList>
    </citation>
    <scope>NUCLEOTIDE SEQUENCE</scope>
    <source>
        <strain evidence="2">20211129_DDA</strain>
        <tissue evidence="2">Liver</tissue>
    </source>
</reference>
<evidence type="ECO:0000313" key="3">
    <source>
        <dbReference type="Proteomes" id="UP001066276"/>
    </source>
</evidence>
<evidence type="ECO:0000313" key="2">
    <source>
        <dbReference type="EMBL" id="KAJ1168824.1"/>
    </source>
</evidence>
<organism evidence="2 3">
    <name type="scientific">Pleurodeles waltl</name>
    <name type="common">Iberian ribbed newt</name>
    <dbReference type="NCBI Taxonomy" id="8319"/>
    <lineage>
        <taxon>Eukaryota</taxon>
        <taxon>Metazoa</taxon>
        <taxon>Chordata</taxon>
        <taxon>Craniata</taxon>
        <taxon>Vertebrata</taxon>
        <taxon>Euteleostomi</taxon>
        <taxon>Amphibia</taxon>
        <taxon>Batrachia</taxon>
        <taxon>Caudata</taxon>
        <taxon>Salamandroidea</taxon>
        <taxon>Salamandridae</taxon>
        <taxon>Pleurodelinae</taxon>
        <taxon>Pleurodeles</taxon>
    </lineage>
</organism>
<gene>
    <name evidence="2" type="ORF">NDU88_000737</name>
</gene>